<dbReference type="CDD" id="cd04868">
    <property type="entry name" value="ACT_AK-like"/>
    <property type="match status" value="1"/>
</dbReference>
<dbReference type="PROSITE" id="PS51671">
    <property type="entry name" value="ACT"/>
    <property type="match status" value="1"/>
</dbReference>
<dbReference type="InterPro" id="IPR002912">
    <property type="entry name" value="ACT_dom"/>
</dbReference>
<dbReference type="Gene3D" id="3.30.2130.10">
    <property type="entry name" value="VC0802-like"/>
    <property type="match status" value="1"/>
</dbReference>
<dbReference type="Pfam" id="PF13840">
    <property type="entry name" value="ACT_7"/>
    <property type="match status" value="1"/>
</dbReference>
<dbReference type="PIRSF" id="PIRSF008459">
    <property type="entry name" value="UCP008459"/>
    <property type="match status" value="1"/>
</dbReference>
<organism evidence="2 3">
    <name type="scientific">Breznakia pachnodae</name>
    <dbReference type="NCBI Taxonomy" id="265178"/>
    <lineage>
        <taxon>Bacteria</taxon>
        <taxon>Bacillati</taxon>
        <taxon>Bacillota</taxon>
        <taxon>Erysipelotrichia</taxon>
        <taxon>Erysipelotrichales</taxon>
        <taxon>Erysipelotrichaceae</taxon>
        <taxon>Breznakia</taxon>
    </lineage>
</organism>
<dbReference type="PANTHER" id="PTHR31131">
    <property type="entry name" value="CHROMOSOME 1, WHOLE GENOME SHOTGUN SEQUENCE"/>
    <property type="match status" value="1"/>
</dbReference>
<dbReference type="EMBL" id="JAUSUR010000003">
    <property type="protein sequence ID" value="MDQ0361246.1"/>
    <property type="molecule type" value="Genomic_DNA"/>
</dbReference>
<evidence type="ECO:0000313" key="2">
    <source>
        <dbReference type="EMBL" id="MDQ0361246.1"/>
    </source>
</evidence>
<protein>
    <recommendedName>
        <fullName evidence="1">ACT domain-containing protein</fullName>
    </recommendedName>
</protein>
<dbReference type="Proteomes" id="UP001230220">
    <property type="component" value="Unassembled WGS sequence"/>
</dbReference>
<evidence type="ECO:0000259" key="1">
    <source>
        <dbReference type="PROSITE" id="PS51671"/>
    </source>
</evidence>
<dbReference type="RefSeq" id="WP_307407806.1">
    <property type="nucleotide sequence ID" value="NZ_JAUSUR010000003.1"/>
</dbReference>
<evidence type="ECO:0000313" key="3">
    <source>
        <dbReference type="Proteomes" id="UP001230220"/>
    </source>
</evidence>
<dbReference type="PANTHER" id="PTHR31131:SF6">
    <property type="entry name" value="CASTOR ACT DOMAIN-CONTAINING PROTEIN"/>
    <property type="match status" value="1"/>
</dbReference>
<accession>A0ABU0E2X3</accession>
<dbReference type="InterPro" id="IPR045865">
    <property type="entry name" value="ACT-like_dom_sf"/>
</dbReference>
<reference evidence="2 3" key="1">
    <citation type="submission" date="2023-07" db="EMBL/GenBank/DDBJ databases">
        <title>Genomic Encyclopedia of Type Strains, Phase IV (KMG-IV): sequencing the most valuable type-strain genomes for metagenomic binning, comparative biology and taxonomic classification.</title>
        <authorList>
            <person name="Goeker M."/>
        </authorList>
    </citation>
    <scope>NUCLEOTIDE SEQUENCE [LARGE SCALE GENOMIC DNA]</scope>
    <source>
        <strain evidence="2 3">DSM 16784</strain>
    </source>
</reference>
<feature type="domain" description="ACT" evidence="1">
    <location>
        <begin position="62"/>
        <end position="122"/>
    </location>
</feature>
<keyword evidence="3" id="KW-1185">Reference proteome</keyword>
<gene>
    <name evidence="2" type="ORF">J2S15_001993</name>
</gene>
<proteinExistence type="predicted"/>
<name>A0ABU0E2X3_9FIRM</name>
<comment type="caution">
    <text evidence="2">The sequence shown here is derived from an EMBL/GenBank/DDBJ whole genome shotgun (WGS) entry which is preliminary data.</text>
</comment>
<dbReference type="InterPro" id="IPR016540">
    <property type="entry name" value="UCP008459"/>
</dbReference>
<dbReference type="SUPFAM" id="SSF55021">
    <property type="entry name" value="ACT-like"/>
    <property type="match status" value="2"/>
</dbReference>
<dbReference type="InterPro" id="IPR027795">
    <property type="entry name" value="CASTOR_ACT_dom"/>
</dbReference>
<sequence length="122" mass="13875">MELKVLENKFSVYKLNSLNNLSLDSEFVFLSKTDDELSLVCDENIVIDNHSEKEDGWSCFKIVGVLDFSLIGILSKISTILADHKIGIFVVSTYNTDYILVKTENLDDAIKALEEKKYVITY</sequence>
<dbReference type="InterPro" id="IPR051719">
    <property type="entry name" value="CASTOR_mTORC1"/>
</dbReference>